<feature type="region of interest" description="Disordered" evidence="1">
    <location>
        <begin position="272"/>
        <end position="296"/>
    </location>
</feature>
<feature type="region of interest" description="Disordered" evidence="1">
    <location>
        <begin position="201"/>
        <end position="247"/>
    </location>
</feature>
<feature type="region of interest" description="Disordered" evidence="1">
    <location>
        <begin position="1366"/>
        <end position="1391"/>
    </location>
</feature>
<dbReference type="EMBL" id="OW240915">
    <property type="protein sequence ID" value="CAH2283673.1"/>
    <property type="molecule type" value="Genomic_DNA"/>
</dbReference>
<accession>A0AAD1S2E5</accession>
<keyword evidence="3" id="KW-1185">Reference proteome</keyword>
<proteinExistence type="predicted"/>
<evidence type="ECO:0000313" key="2">
    <source>
        <dbReference type="EMBL" id="CAH2283673.1"/>
    </source>
</evidence>
<feature type="region of interest" description="Disordered" evidence="1">
    <location>
        <begin position="997"/>
        <end position="1041"/>
    </location>
</feature>
<feature type="compositionally biased region" description="Polar residues" evidence="1">
    <location>
        <begin position="1366"/>
        <end position="1383"/>
    </location>
</feature>
<feature type="region of interest" description="Disordered" evidence="1">
    <location>
        <begin position="1291"/>
        <end position="1317"/>
    </location>
</feature>
<evidence type="ECO:0000313" key="3">
    <source>
        <dbReference type="Proteomes" id="UP001295444"/>
    </source>
</evidence>
<feature type="compositionally biased region" description="Polar residues" evidence="1">
    <location>
        <begin position="554"/>
        <end position="563"/>
    </location>
</feature>
<protein>
    <submittedName>
        <fullName evidence="2">Uncharacterized protein</fullName>
    </submittedName>
</protein>
<feature type="compositionally biased region" description="Polar residues" evidence="1">
    <location>
        <begin position="789"/>
        <end position="801"/>
    </location>
</feature>
<feature type="compositionally biased region" description="Low complexity" evidence="1">
    <location>
        <begin position="1338"/>
        <end position="1347"/>
    </location>
</feature>
<feature type="compositionally biased region" description="Polar residues" evidence="1">
    <location>
        <begin position="855"/>
        <end position="864"/>
    </location>
</feature>
<feature type="compositionally biased region" description="Polar residues" evidence="1">
    <location>
        <begin position="1003"/>
        <end position="1030"/>
    </location>
</feature>
<feature type="compositionally biased region" description="Acidic residues" evidence="1">
    <location>
        <begin position="1299"/>
        <end position="1309"/>
    </location>
</feature>
<name>A0AAD1S2E5_PELCU</name>
<feature type="compositionally biased region" description="Polar residues" evidence="1">
    <location>
        <begin position="218"/>
        <end position="228"/>
    </location>
</feature>
<feature type="region of interest" description="Disordered" evidence="1">
    <location>
        <begin position="379"/>
        <end position="463"/>
    </location>
</feature>
<reference evidence="2" key="1">
    <citation type="submission" date="2022-03" db="EMBL/GenBank/DDBJ databases">
        <authorList>
            <person name="Alioto T."/>
            <person name="Alioto T."/>
            <person name="Gomez Garrido J."/>
        </authorList>
    </citation>
    <scope>NUCLEOTIDE SEQUENCE</scope>
</reference>
<sequence>MYLRKFKITCHSDLEFLISITNTFQRALKFFTMKDTQTQVCLSAASQSTGKSAVSECHTSLSGLDQQADSTAAGTQSVIPSNGNTINSETKPCLSQTSSESIQDQIPCPIYSALDQKESVTDSKKSFNLQGLFKSTPSCLNNAYVIKPSSMETSPKKDPRIMAIPRQHVSDASCIGTQHESISQPLPSICVLKVDQDSQFSKSSMTSPLSPTKDESGVASSDTMQTSALECARSPASKPEQSTSGRVDTMCVDSSGLAALVTVLTALQDPRIRASPRQQSPDSSHVGIEVESTSQPLPSTSVLINPSSTLSVAFKLCPIKNELVDVPSDDLQISTTRRVQMTELKPDKLNTDISRPAAKVAAIKPILKDPRIMVNLRQQTPDASSTGNKHESVPQPSPSTFVLKPDQEPQSSTSSITSQFRPIKNQPDSASSDRMQDHITACDTVPASKPEQSTSSSLDRVNMDIPNPSATIIAISQTLKDPRIRATPRQQAPNASSTGIKPSTFALKPDQDPESSTSSSTFQLGPIENQPGAASSDIMQSHITACDTGPASKPEQSTSNSMDKVNMDIPMPTGTATAISQTLKDPRIRVTSRQQAHDASSTGIKHESVPQPLPYTFALKPDQYPQSSTSSFTSQLGPIENQPGSATSDILQSHITACDKVLASKPEQSTSSSVYKVNIDIPKPSATVTTPDASYTGIKHESLPQPLPSTFVVKPDQDPESFTSSFISQFTPIDNQPGAASLDILQNHFTACDTGPASKPEQSTSSSVYKVNMDIPKTFFLDPRIRATPRQQAPNASSTGIKPSKFALKPDQDPESSTSSSTSQLGPIENQPGAASSDIMQSHITACDTGPASKPEQSTSSSMDKVNMDIPTQTGTTTAILQTLKDHTIRATPRQQAYDASSTGIKPSAFVLKPHQHPESSKSSFTSRLGPIENQPGAVSSDIMHSHITAFDTGPASKPEQSTSSSVYKVNMDIPMPTGTTTAMSQTLKEGLQINSECIPKGSSDSRTSIPTCPSKPNQTKPSTPLSPSASKKRRISTASDHLQVRSGCYAAKPISAVLGNSSSTKHQFLDKLCTCIKPESVSQLLHATSLLKPNEDQKRSAFTAQSEMGVAASDAMQISPAGHTRLQVCTKRFVSKSDEDNMKQTAGMTLIKPTLKERSTPNSTAKKECLNLCPDSIEQENVAKPPITSLPQISEEQLILESPFKSFFTSAGRKTRVSSDEIQDYFLQNISSPTSTSSTECDSNSAFSEVVTEENTTAPSKALIKEHCTTSRTSWKMCWDSLKTIKDNKASSTKISDADSDTDSDTQEDSYSPPVKRKTISASFHDLQCCLTPRSPSPTTETSTESDAGQVDTTTIESLSATCKGRSNTAARTANVESMSKQSQDKPSQKISVTASSASILTPAYKPSTTAIGFSDDEVISSLFVEVSKVAAATPVLKGIDINRVIRILLEN</sequence>
<feature type="compositionally biased region" description="Polar residues" evidence="1">
    <location>
        <begin position="408"/>
        <end position="433"/>
    </location>
</feature>
<gene>
    <name evidence="2" type="ORF">PECUL_23A052833</name>
</gene>
<feature type="region of interest" description="Disordered" evidence="1">
    <location>
        <begin position="1332"/>
        <end position="1354"/>
    </location>
</feature>
<feature type="region of interest" description="Disordered" evidence="1">
    <location>
        <begin position="782"/>
        <end position="868"/>
    </location>
</feature>
<feature type="region of interest" description="Disordered" evidence="1">
    <location>
        <begin position="478"/>
        <end position="565"/>
    </location>
</feature>
<dbReference type="Proteomes" id="UP001295444">
    <property type="component" value="Chromosome 04"/>
</dbReference>
<feature type="compositionally biased region" description="Polar residues" evidence="1">
    <location>
        <begin position="488"/>
        <end position="501"/>
    </location>
</feature>
<feature type="compositionally biased region" description="Polar residues" evidence="1">
    <location>
        <begin position="201"/>
        <end position="210"/>
    </location>
</feature>
<organism evidence="2 3">
    <name type="scientific">Pelobates cultripes</name>
    <name type="common">Western spadefoot toad</name>
    <dbReference type="NCBI Taxonomy" id="61616"/>
    <lineage>
        <taxon>Eukaryota</taxon>
        <taxon>Metazoa</taxon>
        <taxon>Chordata</taxon>
        <taxon>Craniata</taxon>
        <taxon>Vertebrata</taxon>
        <taxon>Euteleostomi</taxon>
        <taxon>Amphibia</taxon>
        <taxon>Batrachia</taxon>
        <taxon>Anura</taxon>
        <taxon>Pelobatoidea</taxon>
        <taxon>Pelobatidae</taxon>
        <taxon>Pelobates</taxon>
    </lineage>
</organism>
<feature type="compositionally biased region" description="Polar residues" evidence="1">
    <location>
        <begin position="450"/>
        <end position="459"/>
    </location>
</feature>
<evidence type="ECO:0000256" key="1">
    <source>
        <dbReference type="SAM" id="MobiDB-lite"/>
    </source>
</evidence>
<feature type="region of interest" description="Disordered" evidence="1">
    <location>
        <begin position="624"/>
        <end position="646"/>
    </location>
</feature>
<feature type="compositionally biased region" description="Polar residues" evidence="1">
    <location>
        <begin position="514"/>
        <end position="523"/>
    </location>
</feature>